<feature type="transmembrane region" description="Helical" evidence="6">
    <location>
        <begin position="135"/>
        <end position="158"/>
    </location>
</feature>
<dbReference type="OrthoDB" id="8988363at2"/>
<comment type="subcellular location">
    <subcellularLocation>
        <location evidence="6">Cell inner membrane</location>
        <topology evidence="6">Multi-pass membrane protein</topology>
    </subcellularLocation>
    <subcellularLocation>
        <location evidence="1">Membrane</location>
        <topology evidence="1">Multi-pass membrane protein</topology>
    </subcellularLocation>
</comment>
<sequence length="327" mass="36996">MRALWALIHSRNLEFIRDRSALGWSLFFPLILILALGLIFDDEEKSIYQVGYIDATSVSEIQQTLKHVEFIQYPDLATAQHKVSRHLVDIIIDNDNYWVNADSSRGYIIEQLVLTRIPTLQKQLIEGDAVRHIDWLLPGIIGMNMMFSALYGVGYVIVRYRRTGVLKRMQVTPLAPWQFLLSQLLSRLFTLVVTSIIVFMVVCVIFSVNIVGNPLLLLLNITLGGAAMLGIGLLVASRADSEEFSNGILNIFSWPMMLLSGIWFSLEGAKPWVRAIADLLPLTHMNDANRAVIIDGADFFAIFHHLWPLALITCVTLGLASWRFKWN</sequence>
<feature type="domain" description="ABC transmembrane type-2" evidence="7">
    <location>
        <begin position="102"/>
        <end position="327"/>
    </location>
</feature>
<keyword evidence="9" id="KW-1185">Reference proteome</keyword>
<evidence type="ECO:0000256" key="1">
    <source>
        <dbReference type="ARBA" id="ARBA00004141"/>
    </source>
</evidence>
<dbReference type="InterPro" id="IPR000412">
    <property type="entry name" value="ABC_2_transport"/>
</dbReference>
<evidence type="ECO:0000256" key="3">
    <source>
        <dbReference type="ARBA" id="ARBA00022692"/>
    </source>
</evidence>
<feature type="transmembrane region" description="Helical" evidence="6">
    <location>
        <begin position="306"/>
        <end position="324"/>
    </location>
</feature>
<dbReference type="GO" id="GO:0140359">
    <property type="term" value="F:ABC-type transporter activity"/>
    <property type="evidence" value="ECO:0007669"/>
    <property type="project" value="InterPro"/>
</dbReference>
<comment type="similarity">
    <text evidence="2 6">Belongs to the ABC-2 integral membrane protein family.</text>
</comment>
<dbReference type="InterPro" id="IPR052902">
    <property type="entry name" value="ABC-2_transporter"/>
</dbReference>
<dbReference type="InterPro" id="IPR013525">
    <property type="entry name" value="ABC2_TM"/>
</dbReference>
<evidence type="ECO:0000256" key="6">
    <source>
        <dbReference type="RuleBase" id="RU361157"/>
    </source>
</evidence>
<evidence type="ECO:0000313" key="9">
    <source>
        <dbReference type="Proteomes" id="UP000278035"/>
    </source>
</evidence>
<proteinExistence type="inferred from homology"/>
<dbReference type="InterPro" id="IPR047817">
    <property type="entry name" value="ABC2_TM_bact-type"/>
</dbReference>
<organism evidence="8 9">
    <name type="scientific">Shewanella livingstonensis</name>
    <dbReference type="NCBI Taxonomy" id="150120"/>
    <lineage>
        <taxon>Bacteria</taxon>
        <taxon>Pseudomonadati</taxon>
        <taxon>Pseudomonadota</taxon>
        <taxon>Gammaproteobacteria</taxon>
        <taxon>Alteromonadales</taxon>
        <taxon>Shewanellaceae</taxon>
        <taxon>Shewanella</taxon>
    </lineage>
</organism>
<accession>A0A3G8LUL0</accession>
<dbReference type="PANTHER" id="PTHR43027:SF2">
    <property type="entry name" value="TRANSPORT PERMEASE PROTEIN"/>
    <property type="match status" value="1"/>
</dbReference>
<protein>
    <recommendedName>
        <fullName evidence="6">Transport permease protein</fullName>
    </recommendedName>
</protein>
<dbReference type="EMBL" id="CP034015">
    <property type="protein sequence ID" value="AZG73281.1"/>
    <property type="molecule type" value="Genomic_DNA"/>
</dbReference>
<evidence type="ECO:0000256" key="5">
    <source>
        <dbReference type="ARBA" id="ARBA00023136"/>
    </source>
</evidence>
<evidence type="ECO:0000313" key="8">
    <source>
        <dbReference type="EMBL" id="AZG73281.1"/>
    </source>
</evidence>
<dbReference type="AlphaFoldDB" id="A0A3G8LUL0"/>
<feature type="transmembrane region" description="Helical" evidence="6">
    <location>
        <begin position="217"/>
        <end position="236"/>
    </location>
</feature>
<name>A0A3G8LUL0_9GAMM</name>
<dbReference type="PROSITE" id="PS51012">
    <property type="entry name" value="ABC_TM2"/>
    <property type="match status" value="1"/>
</dbReference>
<dbReference type="PANTHER" id="PTHR43027">
    <property type="entry name" value="DOXORUBICIN RESISTANCE ABC TRANSPORTER PERMEASE PROTEIN DRRC-RELATED"/>
    <property type="match status" value="1"/>
</dbReference>
<feature type="transmembrane region" description="Helical" evidence="6">
    <location>
        <begin position="21"/>
        <end position="40"/>
    </location>
</feature>
<dbReference type="KEGG" id="slj:EGC82_11210"/>
<dbReference type="PRINTS" id="PR00164">
    <property type="entry name" value="ABC2TRNSPORT"/>
</dbReference>
<dbReference type="GO" id="GO:0043190">
    <property type="term" value="C:ATP-binding cassette (ABC) transporter complex"/>
    <property type="evidence" value="ECO:0007669"/>
    <property type="project" value="InterPro"/>
</dbReference>
<feature type="transmembrane region" description="Helical" evidence="6">
    <location>
        <begin position="188"/>
        <end position="211"/>
    </location>
</feature>
<keyword evidence="6" id="KW-0813">Transport</keyword>
<feature type="transmembrane region" description="Helical" evidence="6">
    <location>
        <begin position="248"/>
        <end position="266"/>
    </location>
</feature>
<evidence type="ECO:0000256" key="4">
    <source>
        <dbReference type="ARBA" id="ARBA00022989"/>
    </source>
</evidence>
<keyword evidence="4 6" id="KW-1133">Transmembrane helix</keyword>
<keyword evidence="3 6" id="KW-0812">Transmembrane</keyword>
<reference evidence="9" key="1">
    <citation type="submission" date="2018-11" db="EMBL/GenBank/DDBJ databases">
        <title>Shewanella sp. M2.</title>
        <authorList>
            <person name="Hwang Y.J."/>
            <person name="Hwang C.Y."/>
        </authorList>
    </citation>
    <scope>NUCLEOTIDE SEQUENCE [LARGE SCALE GENOMIC DNA]</scope>
    <source>
        <strain evidence="9">LMG 19866</strain>
    </source>
</reference>
<keyword evidence="6" id="KW-1003">Cell membrane</keyword>
<keyword evidence="5 6" id="KW-0472">Membrane</keyword>
<dbReference type="RefSeq" id="WP_124730838.1">
    <property type="nucleotide sequence ID" value="NZ_CBCSKC010000062.1"/>
</dbReference>
<dbReference type="Pfam" id="PF01061">
    <property type="entry name" value="ABC2_membrane"/>
    <property type="match status" value="1"/>
</dbReference>
<gene>
    <name evidence="8" type="ORF">EGC82_11210</name>
</gene>
<dbReference type="Proteomes" id="UP000278035">
    <property type="component" value="Chromosome"/>
</dbReference>
<evidence type="ECO:0000259" key="7">
    <source>
        <dbReference type="PROSITE" id="PS51012"/>
    </source>
</evidence>
<evidence type="ECO:0000256" key="2">
    <source>
        <dbReference type="ARBA" id="ARBA00007783"/>
    </source>
</evidence>